<dbReference type="AlphaFoldDB" id="A0A1H4F4I2"/>
<name>A0A1H4F4I2_ALKAM</name>
<reference evidence="2 3" key="1">
    <citation type="submission" date="2016-10" db="EMBL/GenBank/DDBJ databases">
        <authorList>
            <person name="de Groot N.N."/>
        </authorList>
    </citation>
    <scope>NUCLEOTIDE SEQUENCE [LARGE SCALE GENOMIC DNA]</scope>
    <source>
        <strain evidence="2 3">CGMCC 1.3430</strain>
    </source>
</reference>
<dbReference type="RefSeq" id="WP_091344500.1">
    <property type="nucleotide sequence ID" value="NZ_FNRM01000009.1"/>
</dbReference>
<feature type="signal peptide" evidence="1">
    <location>
        <begin position="1"/>
        <end position="18"/>
    </location>
</feature>
<evidence type="ECO:0000313" key="2">
    <source>
        <dbReference type="EMBL" id="SEA92245.1"/>
    </source>
</evidence>
<keyword evidence="1" id="KW-0732">Signal</keyword>
<proteinExistence type="predicted"/>
<evidence type="ECO:0000256" key="1">
    <source>
        <dbReference type="SAM" id="SignalP"/>
    </source>
</evidence>
<gene>
    <name evidence="2" type="ORF">SAMN04488051_1092</name>
</gene>
<dbReference type="EMBL" id="FNRM01000009">
    <property type="protein sequence ID" value="SEA92245.1"/>
    <property type="molecule type" value="Genomic_DNA"/>
</dbReference>
<dbReference type="Proteomes" id="UP000198773">
    <property type="component" value="Unassembled WGS sequence"/>
</dbReference>
<organism evidence="2 3">
    <name type="scientific">Alkalimonas amylolytica</name>
    <dbReference type="NCBI Taxonomy" id="152573"/>
    <lineage>
        <taxon>Bacteria</taxon>
        <taxon>Pseudomonadati</taxon>
        <taxon>Pseudomonadota</taxon>
        <taxon>Gammaproteobacteria</taxon>
        <taxon>Alkalimonas</taxon>
    </lineage>
</organism>
<accession>A0A1H4F4I2</accession>
<evidence type="ECO:0000313" key="3">
    <source>
        <dbReference type="Proteomes" id="UP000198773"/>
    </source>
</evidence>
<keyword evidence="3" id="KW-1185">Reference proteome</keyword>
<feature type="chain" id="PRO_5011450842" evidence="1">
    <location>
        <begin position="19"/>
        <end position="112"/>
    </location>
</feature>
<sequence>MRKLIVALLFFIGFSAQAQCQGLSCSGQASDIIHSLRLESKQLLVALPVQDSRQLNCLLVEQKFAQLQDSAMLPQAHALLLTALMNQQQIRLEFDPQNPECTISAIELLPRR</sequence>
<protein>
    <submittedName>
        <fullName evidence="2">Uncharacterized protein</fullName>
    </submittedName>
</protein>